<proteinExistence type="predicted"/>
<feature type="region of interest" description="Disordered" evidence="1">
    <location>
        <begin position="274"/>
        <end position="385"/>
    </location>
</feature>
<keyword evidence="3" id="KW-1185">Reference proteome</keyword>
<feature type="compositionally biased region" description="Basic residues" evidence="1">
    <location>
        <begin position="339"/>
        <end position="348"/>
    </location>
</feature>
<feature type="compositionally biased region" description="Basic and acidic residues" evidence="1">
    <location>
        <begin position="300"/>
        <end position="309"/>
    </location>
</feature>
<dbReference type="PANTHER" id="PTHR48125">
    <property type="entry name" value="LP07818P1"/>
    <property type="match status" value="1"/>
</dbReference>
<name>A0ABR3FMH3_9AGAR</name>
<dbReference type="PANTHER" id="PTHR48125:SF10">
    <property type="entry name" value="OS12G0136300 PROTEIN"/>
    <property type="match status" value="1"/>
</dbReference>
<protein>
    <recommendedName>
        <fullName evidence="4">Zn(2)-C6 fungal-type domain-containing protein</fullName>
    </recommendedName>
</protein>
<feature type="compositionally biased region" description="Polar residues" evidence="1">
    <location>
        <begin position="688"/>
        <end position="712"/>
    </location>
</feature>
<evidence type="ECO:0000313" key="2">
    <source>
        <dbReference type="EMBL" id="KAL0576625.1"/>
    </source>
</evidence>
<feature type="compositionally biased region" description="Acidic residues" evidence="1">
    <location>
        <begin position="731"/>
        <end position="741"/>
    </location>
</feature>
<dbReference type="EMBL" id="JBAHYK010000211">
    <property type="protein sequence ID" value="KAL0576625.1"/>
    <property type="molecule type" value="Genomic_DNA"/>
</dbReference>
<comment type="caution">
    <text evidence="2">The sequence shown here is derived from an EMBL/GenBank/DDBJ whole genome shotgun (WGS) entry which is preliminary data.</text>
</comment>
<feature type="compositionally biased region" description="Polar residues" evidence="1">
    <location>
        <begin position="641"/>
        <end position="650"/>
    </location>
</feature>
<gene>
    <name evidence="2" type="ORF">V5O48_005355</name>
</gene>
<organism evidence="2 3">
    <name type="scientific">Marasmius crinis-equi</name>
    <dbReference type="NCBI Taxonomy" id="585013"/>
    <lineage>
        <taxon>Eukaryota</taxon>
        <taxon>Fungi</taxon>
        <taxon>Dikarya</taxon>
        <taxon>Basidiomycota</taxon>
        <taxon>Agaricomycotina</taxon>
        <taxon>Agaricomycetes</taxon>
        <taxon>Agaricomycetidae</taxon>
        <taxon>Agaricales</taxon>
        <taxon>Marasmiineae</taxon>
        <taxon>Marasmiaceae</taxon>
        <taxon>Marasmius</taxon>
    </lineage>
</organism>
<feature type="compositionally biased region" description="Low complexity" evidence="1">
    <location>
        <begin position="282"/>
        <end position="296"/>
    </location>
</feature>
<reference evidence="2 3" key="1">
    <citation type="submission" date="2024-02" db="EMBL/GenBank/DDBJ databases">
        <title>A draft genome for the cacao thread blight pathogen Marasmius crinis-equi.</title>
        <authorList>
            <person name="Cohen S.P."/>
            <person name="Baruah I.K."/>
            <person name="Amoako-Attah I."/>
            <person name="Bukari Y."/>
            <person name="Meinhardt L.W."/>
            <person name="Bailey B.A."/>
        </authorList>
    </citation>
    <scope>NUCLEOTIDE SEQUENCE [LARGE SCALE GENOMIC DNA]</scope>
    <source>
        <strain evidence="2 3">GH-76</strain>
    </source>
</reference>
<feature type="compositionally biased region" description="Low complexity" evidence="1">
    <location>
        <begin position="195"/>
        <end position="228"/>
    </location>
</feature>
<feature type="region of interest" description="Disordered" evidence="1">
    <location>
        <begin position="183"/>
        <end position="231"/>
    </location>
</feature>
<sequence length="759" mass="80279">MEVTPDAGKGPETSLAGSNPSSSSRSLETGKSQTNTSSNDTKILVGNATLKENGTGSTGIGITIRTVKEGKKRAHSDAHDGSEEPESAFSTNAYTGATGVNGMAKAKPAAKKPKLEEGDLRDPPCFKCRESEIPCIGIAMRSSCNACFQHHWRCTTVTPPVKIKKPKNNSISASALNNLLSEPVGIKTTRSQTVGSRSNGTSSRQGSGSSTATPPPSASISAPAGSSGKSLTLNVPKAKKAQVVVPAPSTTPSYLPSDPPVLMLAPPSISGPTLKLGPLGPSSISASTSASTSMSAGRLPRADIPRKGGEGVQRSTIPAVERLKLTKPRKPPIAQRRVDRPKRSKAVVRSRAYIDDSDSDMNEDLGYQIPAPSEEKGKQKAEVKPSDHFEYISELSSPPSSKGSTPDPTEPNVLTFIPIRPSYVPSTEPRVLPTNSNLPAVITTLNGLANLTKAVRTDLDELKKTSATIVGSRSVLDWGIALDKLDKQDKLIQNQSRTIERQGQMISALVDHMKVVMGEKFVTSDFDLGGEAGDAMTVKCEISNRVQVPLGAADARSPTRSLSPATGLLPSRLSTVRPSSQPMPPTIYDRPPHPGNTPANATPVPSAKATGEKTATELAVPPRPATEVAQVEDQSRPALFRTSTTPTPTSAVLGPNGLPPPRATSFMWAQTSNFPRTTSPVSPRRKSSTSSTATNHAKSKSSVSGVPSQEQPKFSKAQWAVRSQPQHDSEEERDELADDSPTESSSQRGWVKSKMMAMK</sequence>
<feature type="region of interest" description="Disordered" evidence="1">
    <location>
        <begin position="392"/>
        <end position="411"/>
    </location>
</feature>
<feature type="region of interest" description="Disordered" evidence="1">
    <location>
        <begin position="1"/>
        <end position="118"/>
    </location>
</feature>
<evidence type="ECO:0000313" key="3">
    <source>
        <dbReference type="Proteomes" id="UP001465976"/>
    </source>
</evidence>
<feature type="compositionally biased region" description="Basic and acidic residues" evidence="1">
    <location>
        <begin position="373"/>
        <end position="385"/>
    </location>
</feature>
<dbReference type="Proteomes" id="UP001465976">
    <property type="component" value="Unassembled WGS sequence"/>
</dbReference>
<evidence type="ECO:0000256" key="1">
    <source>
        <dbReference type="SAM" id="MobiDB-lite"/>
    </source>
</evidence>
<feature type="compositionally biased region" description="Polar residues" evidence="1">
    <location>
        <begin position="667"/>
        <end position="681"/>
    </location>
</feature>
<feature type="compositionally biased region" description="Polar residues" evidence="1">
    <location>
        <begin position="15"/>
        <end position="41"/>
    </location>
</feature>
<accession>A0ABR3FMH3</accession>
<evidence type="ECO:0008006" key="4">
    <source>
        <dbReference type="Google" id="ProtNLM"/>
    </source>
</evidence>
<feature type="compositionally biased region" description="Low complexity" evidence="1">
    <location>
        <begin position="393"/>
        <end position="407"/>
    </location>
</feature>
<feature type="region of interest" description="Disordered" evidence="1">
    <location>
        <begin position="551"/>
        <end position="759"/>
    </location>
</feature>